<sequence length="158" mass="16583">MHNLKRFLTLCAAVAAGVLSACVVKDNVPPPPPMKPKEEQVKTVEPTKPTTETSAKPAEPAKPAEGAEDPLIAKGRELYNGNACAGCHGDKGQGVLPNAPKFTDAAWQQKEKDEEIVASLKGAKAAQGMPAFKGGNGTDEEHKALVAYIRFLGKPAGK</sequence>
<evidence type="ECO:0000256" key="5">
    <source>
        <dbReference type="SAM" id="MobiDB-lite"/>
    </source>
</evidence>
<evidence type="ECO:0000256" key="6">
    <source>
        <dbReference type="SAM" id="SignalP"/>
    </source>
</evidence>
<accession>A0ABX8B0R4</accession>
<feature type="region of interest" description="Disordered" evidence="5">
    <location>
        <begin position="27"/>
        <end position="70"/>
    </location>
</feature>
<reference evidence="8 9" key="1">
    <citation type="submission" date="2021-03" db="EMBL/GenBank/DDBJ databases">
        <title>Genomic and phenotypic characterization of Chloracidobacterium isolates provides evidence for multiple species.</title>
        <authorList>
            <person name="Saini M.K."/>
            <person name="Costas A.M.G."/>
            <person name="Tank M."/>
            <person name="Bryant D.A."/>
        </authorList>
    </citation>
    <scope>NUCLEOTIDE SEQUENCE [LARGE SCALE GENOMIC DNA]</scope>
    <source>
        <strain evidence="8 9">N</strain>
    </source>
</reference>
<proteinExistence type="predicted"/>
<dbReference type="Gene3D" id="1.10.760.10">
    <property type="entry name" value="Cytochrome c-like domain"/>
    <property type="match status" value="1"/>
</dbReference>
<name>A0ABX8B0R4_9BACT</name>
<dbReference type="PROSITE" id="PS51257">
    <property type="entry name" value="PROKAR_LIPOPROTEIN"/>
    <property type="match status" value="1"/>
</dbReference>
<evidence type="ECO:0000256" key="4">
    <source>
        <dbReference type="PROSITE-ProRule" id="PRU00433"/>
    </source>
</evidence>
<keyword evidence="9" id="KW-1185">Reference proteome</keyword>
<feature type="compositionally biased region" description="Low complexity" evidence="5">
    <location>
        <begin position="43"/>
        <end position="64"/>
    </location>
</feature>
<dbReference type="PROSITE" id="PS51007">
    <property type="entry name" value="CYTC"/>
    <property type="match status" value="1"/>
</dbReference>
<evidence type="ECO:0000256" key="1">
    <source>
        <dbReference type="ARBA" id="ARBA00022617"/>
    </source>
</evidence>
<gene>
    <name evidence="8" type="ORF">J8C05_06630</name>
</gene>
<dbReference type="RefSeq" id="WP_211421478.1">
    <property type="nucleotide sequence ID" value="NZ_CP072642.1"/>
</dbReference>
<dbReference type="InterPro" id="IPR009056">
    <property type="entry name" value="Cyt_c-like_dom"/>
</dbReference>
<dbReference type="EMBL" id="CP072642">
    <property type="protein sequence ID" value="QUV93059.1"/>
    <property type="molecule type" value="Genomic_DNA"/>
</dbReference>
<organism evidence="8 9">
    <name type="scientific">Chloracidobacterium sp. N</name>
    <dbReference type="NCBI Taxonomy" id="2821540"/>
    <lineage>
        <taxon>Bacteria</taxon>
        <taxon>Pseudomonadati</taxon>
        <taxon>Acidobacteriota</taxon>
        <taxon>Terriglobia</taxon>
        <taxon>Terriglobales</taxon>
        <taxon>Acidobacteriaceae</taxon>
        <taxon>Chloracidobacterium</taxon>
        <taxon>Chloracidobacterium aggregatum</taxon>
    </lineage>
</organism>
<protein>
    <submittedName>
        <fullName evidence="8">C-type cytochrome</fullName>
    </submittedName>
</protein>
<keyword evidence="1 4" id="KW-0349">Heme</keyword>
<feature type="signal peptide" evidence="6">
    <location>
        <begin position="1"/>
        <end position="21"/>
    </location>
</feature>
<dbReference type="InterPro" id="IPR036909">
    <property type="entry name" value="Cyt_c-like_dom_sf"/>
</dbReference>
<evidence type="ECO:0000256" key="2">
    <source>
        <dbReference type="ARBA" id="ARBA00022723"/>
    </source>
</evidence>
<feature type="chain" id="PRO_5047388342" evidence="6">
    <location>
        <begin position="22"/>
        <end position="158"/>
    </location>
</feature>
<keyword evidence="3 4" id="KW-0408">Iron</keyword>
<evidence type="ECO:0000256" key="3">
    <source>
        <dbReference type="ARBA" id="ARBA00023004"/>
    </source>
</evidence>
<feature type="domain" description="Cytochrome c" evidence="7">
    <location>
        <begin position="70"/>
        <end position="153"/>
    </location>
</feature>
<dbReference type="Pfam" id="PF13442">
    <property type="entry name" value="Cytochrome_CBB3"/>
    <property type="match status" value="1"/>
</dbReference>
<evidence type="ECO:0000313" key="8">
    <source>
        <dbReference type="EMBL" id="QUV93059.1"/>
    </source>
</evidence>
<dbReference type="SUPFAM" id="SSF46626">
    <property type="entry name" value="Cytochrome c"/>
    <property type="match status" value="1"/>
</dbReference>
<keyword evidence="6" id="KW-0732">Signal</keyword>
<dbReference type="Proteomes" id="UP000677668">
    <property type="component" value="Chromosome 1"/>
</dbReference>
<evidence type="ECO:0000259" key="7">
    <source>
        <dbReference type="PROSITE" id="PS51007"/>
    </source>
</evidence>
<keyword evidence="2 4" id="KW-0479">Metal-binding</keyword>
<evidence type="ECO:0000313" key="9">
    <source>
        <dbReference type="Proteomes" id="UP000677668"/>
    </source>
</evidence>